<evidence type="ECO:0000313" key="4">
    <source>
        <dbReference type="Proteomes" id="UP000257109"/>
    </source>
</evidence>
<evidence type="ECO:0000256" key="2">
    <source>
        <dbReference type="SAM" id="SignalP"/>
    </source>
</evidence>
<dbReference type="EMBL" id="QJKJ01005614">
    <property type="protein sequence ID" value="RDX89648.1"/>
    <property type="molecule type" value="Genomic_DNA"/>
</dbReference>
<feature type="compositionally biased region" description="Polar residues" evidence="1">
    <location>
        <begin position="131"/>
        <end position="144"/>
    </location>
</feature>
<feature type="region of interest" description="Disordered" evidence="1">
    <location>
        <begin position="125"/>
        <end position="144"/>
    </location>
</feature>
<dbReference type="Proteomes" id="UP000257109">
    <property type="component" value="Unassembled WGS sequence"/>
</dbReference>
<keyword evidence="2" id="KW-0732">Signal</keyword>
<reference evidence="3" key="1">
    <citation type="submission" date="2018-05" db="EMBL/GenBank/DDBJ databases">
        <title>Draft genome of Mucuna pruriens seed.</title>
        <authorList>
            <person name="Nnadi N.E."/>
            <person name="Vos R."/>
            <person name="Hasami M.H."/>
            <person name="Devisetty U.K."/>
            <person name="Aguiy J.C."/>
        </authorList>
    </citation>
    <scope>NUCLEOTIDE SEQUENCE [LARGE SCALE GENOMIC DNA]</scope>
    <source>
        <strain evidence="3">JCA_2017</strain>
    </source>
</reference>
<name>A0A371GGG5_MUCPR</name>
<dbReference type="AlphaFoldDB" id="A0A371GGG5"/>
<feature type="non-terminal residue" evidence="3">
    <location>
        <position position="1"/>
    </location>
</feature>
<keyword evidence="4" id="KW-1185">Reference proteome</keyword>
<protein>
    <submittedName>
        <fullName evidence="3">Uncharacterized protein</fullName>
    </submittedName>
</protein>
<organism evidence="3 4">
    <name type="scientific">Mucuna pruriens</name>
    <name type="common">Velvet bean</name>
    <name type="synonym">Dolichos pruriens</name>
    <dbReference type="NCBI Taxonomy" id="157652"/>
    <lineage>
        <taxon>Eukaryota</taxon>
        <taxon>Viridiplantae</taxon>
        <taxon>Streptophyta</taxon>
        <taxon>Embryophyta</taxon>
        <taxon>Tracheophyta</taxon>
        <taxon>Spermatophyta</taxon>
        <taxon>Magnoliopsida</taxon>
        <taxon>eudicotyledons</taxon>
        <taxon>Gunneridae</taxon>
        <taxon>Pentapetalae</taxon>
        <taxon>rosids</taxon>
        <taxon>fabids</taxon>
        <taxon>Fabales</taxon>
        <taxon>Fabaceae</taxon>
        <taxon>Papilionoideae</taxon>
        <taxon>50 kb inversion clade</taxon>
        <taxon>NPAAA clade</taxon>
        <taxon>indigoferoid/millettioid clade</taxon>
        <taxon>Phaseoleae</taxon>
        <taxon>Mucuna</taxon>
    </lineage>
</organism>
<evidence type="ECO:0000256" key="1">
    <source>
        <dbReference type="SAM" id="MobiDB-lite"/>
    </source>
</evidence>
<sequence>MKASSWPLSVANLCCTSSWILLSLPLVIGPSRPGISISLMPSWDPWLWPPKGNDLSPSWPSSWPLSMLRRAHKEPLFPLAVRISSPLPLGDQSTLVVFGLLDEMWCFTKFKEKMAQKLRKEMQQQLRDELSSTPLSTIDNSATY</sequence>
<accession>A0A371GGG5</accession>
<evidence type="ECO:0000313" key="3">
    <source>
        <dbReference type="EMBL" id="RDX89648.1"/>
    </source>
</evidence>
<gene>
    <name evidence="3" type="ORF">CR513_28602</name>
</gene>
<feature type="signal peptide" evidence="2">
    <location>
        <begin position="1"/>
        <end position="29"/>
    </location>
</feature>
<feature type="chain" id="PRO_5016894373" evidence="2">
    <location>
        <begin position="30"/>
        <end position="144"/>
    </location>
</feature>
<comment type="caution">
    <text evidence="3">The sequence shown here is derived from an EMBL/GenBank/DDBJ whole genome shotgun (WGS) entry which is preliminary data.</text>
</comment>
<proteinExistence type="predicted"/>